<dbReference type="eggNOG" id="COG3306">
    <property type="taxonomic scope" value="Bacteria"/>
</dbReference>
<dbReference type="GO" id="GO:0016740">
    <property type="term" value="F:transferase activity"/>
    <property type="evidence" value="ECO:0007669"/>
    <property type="project" value="UniProtKB-KW"/>
</dbReference>
<proteinExistence type="predicted"/>
<dbReference type="RefSeq" id="WP_018067397.1">
    <property type="nucleotide sequence ID" value="NZ_AQWH01000040.1"/>
</dbReference>
<dbReference type="EC" id="2.-.-.-" evidence="2"/>
<dbReference type="KEGG" id="mmed:Mame_03661"/>
<dbReference type="InterPro" id="IPR002654">
    <property type="entry name" value="Glyco_trans_25"/>
</dbReference>
<evidence type="ECO:0000313" key="3">
    <source>
        <dbReference type="Proteomes" id="UP000191135"/>
    </source>
</evidence>
<keyword evidence="2" id="KW-0808">Transferase</keyword>
<reference evidence="2 3" key="1">
    <citation type="submission" date="2017-03" db="EMBL/GenBank/DDBJ databases">
        <title>Foreign affairs: Plasmid Transfer between Roseobacters and Rhizobia.</title>
        <authorList>
            <person name="Bartling P."/>
            <person name="Bunk B."/>
            <person name="Overmann J."/>
            <person name="Brinkmann H."/>
            <person name="Petersen J."/>
        </authorList>
    </citation>
    <scope>NUCLEOTIDE SEQUENCE [LARGE SCALE GENOMIC DNA]</scope>
    <source>
        <strain evidence="2 3">MACL11</strain>
    </source>
</reference>
<keyword evidence="3" id="KW-1185">Reference proteome</keyword>
<evidence type="ECO:0000259" key="1">
    <source>
        <dbReference type="Pfam" id="PF01755"/>
    </source>
</evidence>
<organism evidence="2 3">
    <name type="scientific">Martelella mediterranea DSM 17316</name>
    <dbReference type="NCBI Taxonomy" id="1122214"/>
    <lineage>
        <taxon>Bacteria</taxon>
        <taxon>Pseudomonadati</taxon>
        <taxon>Pseudomonadota</taxon>
        <taxon>Alphaproteobacteria</taxon>
        <taxon>Hyphomicrobiales</taxon>
        <taxon>Aurantimonadaceae</taxon>
        <taxon>Martelella</taxon>
    </lineage>
</organism>
<dbReference type="Proteomes" id="UP000191135">
    <property type="component" value="Chromosome"/>
</dbReference>
<dbReference type="CDD" id="cd06532">
    <property type="entry name" value="Glyco_transf_25"/>
    <property type="match status" value="1"/>
</dbReference>
<evidence type="ECO:0000313" key="2">
    <source>
        <dbReference type="EMBL" id="AQZ52966.1"/>
    </source>
</evidence>
<sequence>MDIFLINLASSQDRLSRMREVFGAQKLAFERIDAVDAASLSDDFVRNIVAPPMSKHARNLTPTEIGCYLSHRKVWETALSRGIDYATIFEDDIHLAPDAGKLLSAAADWLPEGADLIKLETLAMPTHVSRDGKVLMATPHRLKKLLSSHYGAAGYIVSRRAMERLCAASDPLPLPVDDVIFGAHYRVFGGLRAYQIDPAICVQDQYIESPEAGRLGIVSTIRDRHASLPVTHAGRSLIRRGLDGLSTKLTRRRRKTRIALLQALGRAEQKTIPFARD</sequence>
<dbReference type="STRING" id="1122214.Mame_03661"/>
<gene>
    <name evidence="2" type="primary">lex1_3</name>
    <name evidence="2" type="ORF">Mame_03661</name>
</gene>
<protein>
    <submittedName>
        <fullName evidence="2">Lipooligosaccharide biosynthesis protein lex-1</fullName>
        <ecNumber evidence="2">2.-.-.-</ecNumber>
    </submittedName>
</protein>
<dbReference type="Pfam" id="PF01755">
    <property type="entry name" value="Glyco_transf_25"/>
    <property type="match status" value="1"/>
</dbReference>
<accession>A0A1U9Z5L6</accession>
<dbReference type="EMBL" id="CP020330">
    <property type="protein sequence ID" value="AQZ52966.1"/>
    <property type="molecule type" value="Genomic_DNA"/>
</dbReference>
<dbReference type="OrthoDB" id="259382at2"/>
<feature type="domain" description="Glycosyl transferase family 25" evidence="1">
    <location>
        <begin position="2"/>
        <end position="180"/>
    </location>
</feature>
<dbReference type="AlphaFoldDB" id="A0A1U9Z5L6"/>
<name>A0A1U9Z5L6_9HYPH</name>